<keyword evidence="2" id="KW-1185">Reference proteome</keyword>
<accession>A0ABW4CR33</accession>
<comment type="caution">
    <text evidence="1">The sequence shown here is derived from an EMBL/GenBank/DDBJ whole genome shotgun (WGS) entry which is preliminary data.</text>
</comment>
<dbReference type="Proteomes" id="UP001597212">
    <property type="component" value="Unassembled WGS sequence"/>
</dbReference>
<name>A0ABW4CR33_9LACO</name>
<dbReference type="RefSeq" id="WP_125755264.1">
    <property type="nucleotide sequence ID" value="NZ_JBHTOK010000003.1"/>
</dbReference>
<evidence type="ECO:0000313" key="2">
    <source>
        <dbReference type="Proteomes" id="UP001597212"/>
    </source>
</evidence>
<proteinExistence type="predicted"/>
<dbReference type="EMBL" id="JBHTOK010000003">
    <property type="protein sequence ID" value="MFD1439852.1"/>
    <property type="molecule type" value="Genomic_DNA"/>
</dbReference>
<protein>
    <submittedName>
        <fullName evidence="1">AP2 domain-containing protein</fullName>
    </submittedName>
</protein>
<evidence type="ECO:0000313" key="1">
    <source>
        <dbReference type="EMBL" id="MFD1439852.1"/>
    </source>
</evidence>
<organism evidence="1 2">
    <name type="scientific">Lacticaseibacillus hegangensis</name>
    <dbReference type="NCBI Taxonomy" id="2486010"/>
    <lineage>
        <taxon>Bacteria</taxon>
        <taxon>Bacillati</taxon>
        <taxon>Bacillota</taxon>
        <taxon>Bacilli</taxon>
        <taxon>Lactobacillales</taxon>
        <taxon>Lactobacillaceae</taxon>
        <taxon>Lacticaseibacillus</taxon>
    </lineage>
</organism>
<reference evidence="2" key="1">
    <citation type="journal article" date="2019" name="Int. J. Syst. Evol. Microbiol.">
        <title>The Global Catalogue of Microorganisms (GCM) 10K type strain sequencing project: providing services to taxonomists for standard genome sequencing and annotation.</title>
        <authorList>
            <consortium name="The Broad Institute Genomics Platform"/>
            <consortium name="The Broad Institute Genome Sequencing Center for Infectious Disease"/>
            <person name="Wu L."/>
            <person name="Ma J."/>
        </authorList>
    </citation>
    <scope>NUCLEOTIDE SEQUENCE [LARGE SCALE GENOMIC DNA]</scope>
    <source>
        <strain evidence="2">CCM 8912</strain>
    </source>
</reference>
<sequence>MRVKDLTGEKFGRLTVLMRVGTAKNGNAVWECRCACGHTVSVDGYRLRSGQVRSCGCLRRDVARERAALNPAFKAHQHAHGRDLTNGEGISLNSLVKSKRNKSGVVGVSYNPSNDRWFARLRYRGRYVLLKSCQTFDEAVALRKAAEYQYLGKPTEELAESVR</sequence>
<gene>
    <name evidence="1" type="ORF">ACFQ5K_00400</name>
</gene>